<keyword evidence="3" id="KW-1185">Reference proteome</keyword>
<dbReference type="Gene3D" id="3.30.420.10">
    <property type="entry name" value="Ribonuclease H-like superfamily/Ribonuclease H"/>
    <property type="match status" value="1"/>
</dbReference>
<dbReference type="PANTHER" id="PTHR42648">
    <property type="entry name" value="TRANSPOSASE, PUTATIVE-RELATED"/>
    <property type="match status" value="1"/>
</dbReference>
<dbReference type="EMBL" id="BSYO01000025">
    <property type="protein sequence ID" value="GMH23049.1"/>
    <property type="molecule type" value="Genomic_DNA"/>
</dbReference>
<dbReference type="InterPro" id="IPR025724">
    <property type="entry name" value="GAG-pre-integrase_dom"/>
</dbReference>
<dbReference type="InterPro" id="IPR001584">
    <property type="entry name" value="Integrase_cat-core"/>
</dbReference>
<name>A0AAD3T586_NEPGR</name>
<dbReference type="PANTHER" id="PTHR42648:SF28">
    <property type="entry name" value="TRANSPOSON-ENCODED PROTEIN WITH RIBONUCLEASE H-LIKE AND RETROVIRUS ZINC FINGER-LIKE DOMAINS"/>
    <property type="match status" value="1"/>
</dbReference>
<evidence type="ECO:0000313" key="3">
    <source>
        <dbReference type="Proteomes" id="UP001279734"/>
    </source>
</evidence>
<dbReference type="InterPro" id="IPR039537">
    <property type="entry name" value="Retrotran_Ty1/copia-like"/>
</dbReference>
<dbReference type="PROSITE" id="PS50994">
    <property type="entry name" value="INTEGRASE"/>
    <property type="match status" value="1"/>
</dbReference>
<dbReference type="Proteomes" id="UP001279734">
    <property type="component" value="Unassembled WGS sequence"/>
</dbReference>
<dbReference type="GO" id="GO:0015074">
    <property type="term" value="P:DNA integration"/>
    <property type="evidence" value="ECO:0007669"/>
    <property type="project" value="InterPro"/>
</dbReference>
<dbReference type="InterPro" id="IPR036397">
    <property type="entry name" value="RNaseH_sf"/>
</dbReference>
<dbReference type="SUPFAM" id="SSF53098">
    <property type="entry name" value="Ribonuclease H-like"/>
    <property type="match status" value="1"/>
</dbReference>
<dbReference type="InterPro" id="IPR012337">
    <property type="entry name" value="RNaseH-like_sf"/>
</dbReference>
<dbReference type="AlphaFoldDB" id="A0AAD3T586"/>
<dbReference type="GO" id="GO:0003676">
    <property type="term" value="F:nucleic acid binding"/>
    <property type="evidence" value="ECO:0007669"/>
    <property type="project" value="InterPro"/>
</dbReference>
<comment type="caution">
    <text evidence="2">The sequence shown here is derived from an EMBL/GenBank/DDBJ whole genome shotgun (WGS) entry which is preliminary data.</text>
</comment>
<organism evidence="2 3">
    <name type="scientific">Nepenthes gracilis</name>
    <name type="common">Slender pitcher plant</name>
    <dbReference type="NCBI Taxonomy" id="150966"/>
    <lineage>
        <taxon>Eukaryota</taxon>
        <taxon>Viridiplantae</taxon>
        <taxon>Streptophyta</taxon>
        <taxon>Embryophyta</taxon>
        <taxon>Tracheophyta</taxon>
        <taxon>Spermatophyta</taxon>
        <taxon>Magnoliopsida</taxon>
        <taxon>eudicotyledons</taxon>
        <taxon>Gunneridae</taxon>
        <taxon>Pentapetalae</taxon>
        <taxon>Caryophyllales</taxon>
        <taxon>Nepenthaceae</taxon>
        <taxon>Nepenthes</taxon>
    </lineage>
</organism>
<evidence type="ECO:0000313" key="2">
    <source>
        <dbReference type="EMBL" id="GMH23049.1"/>
    </source>
</evidence>
<feature type="domain" description="Integrase catalytic" evidence="1">
    <location>
        <begin position="87"/>
        <end position="165"/>
    </location>
</feature>
<accession>A0AAD3T586</accession>
<protein>
    <recommendedName>
        <fullName evidence="1">Integrase catalytic domain-containing protein</fullName>
    </recommendedName>
</protein>
<dbReference type="Pfam" id="PF13976">
    <property type="entry name" value="gag_pre-integrs"/>
    <property type="match status" value="1"/>
</dbReference>
<evidence type="ECO:0000259" key="1">
    <source>
        <dbReference type="PROSITE" id="PS50994"/>
    </source>
</evidence>
<proteinExistence type="predicted"/>
<reference evidence="2" key="1">
    <citation type="submission" date="2023-05" db="EMBL/GenBank/DDBJ databases">
        <title>Nepenthes gracilis genome sequencing.</title>
        <authorList>
            <person name="Fukushima K."/>
        </authorList>
    </citation>
    <scope>NUCLEOTIDE SEQUENCE</scope>
    <source>
        <strain evidence="2">SING2019-196</strain>
    </source>
</reference>
<gene>
    <name evidence="2" type="ORF">Nepgr_024892</name>
</gene>
<sequence>MVVARVEKTSGLYVLKAKAEVVEVNATRCMESSRLWHKRLGHMSERGMSHLAKKGLIQKLDEERPKTCSHYMARKQRRISFQGDASYRRSEVLDLVYTDVCGPFPERPFEGAQYFVSFIDDCSRKLSVFPLKTKDQVAGIFEQFYVLVERETGRKLKAVRSDNGR</sequence>